<evidence type="ECO:0000313" key="1">
    <source>
        <dbReference type="EMBL" id="KAJ9112603.1"/>
    </source>
</evidence>
<accession>A0ACC2WMA4</accession>
<dbReference type="EMBL" id="JASBWR010000004">
    <property type="protein sequence ID" value="KAJ9112603.1"/>
    <property type="molecule type" value="Genomic_DNA"/>
</dbReference>
<reference evidence="1" key="1">
    <citation type="submission" date="2023-04" db="EMBL/GenBank/DDBJ databases">
        <title>Draft Genome sequencing of Naganishia species isolated from polar environments using Oxford Nanopore Technology.</title>
        <authorList>
            <person name="Leo P."/>
            <person name="Venkateswaran K."/>
        </authorList>
    </citation>
    <scope>NUCLEOTIDE SEQUENCE</scope>
    <source>
        <strain evidence="1">MNA-CCFEE 5261</strain>
    </source>
</reference>
<organism evidence="1 2">
    <name type="scientific">Naganishia cerealis</name>
    <dbReference type="NCBI Taxonomy" id="610337"/>
    <lineage>
        <taxon>Eukaryota</taxon>
        <taxon>Fungi</taxon>
        <taxon>Dikarya</taxon>
        <taxon>Basidiomycota</taxon>
        <taxon>Agaricomycotina</taxon>
        <taxon>Tremellomycetes</taxon>
        <taxon>Filobasidiales</taxon>
        <taxon>Filobasidiaceae</taxon>
        <taxon>Naganishia</taxon>
    </lineage>
</organism>
<keyword evidence="2" id="KW-1185">Reference proteome</keyword>
<protein>
    <submittedName>
        <fullName evidence="1">Uncharacterized protein</fullName>
    </submittedName>
</protein>
<sequence length="429" mass="44550">MQHPTPLPTLHADLVTDVAYDYYGTRLATASADQRIKVWRKDPVKGAWELEDEWKAHDAPVLQLAWAHPEHSNLLASCSYDRSVRIWEEVAVPYGAIPPAGARQNGTGGGTAHVKLGKRWIECGLLMDARGSVRNLEFAPNAFGLKLATISTDSYVRIYTCLSPTLSDWQLTTTVSLPSLHSSHVAKPTFSVGHSSAAGSEDIPAPAASSGGGGGGVGLSLTGALSASSSSNSNTSTNAPNTANAPNPGKGNEALGGWCLSWCKERWWGQVMAATSGHSGIIKIITLSTPTPTALLVLQPPTTRPTPGGASGGGSISSNGTLNNSTASQGLGAQAITSLAWAPGCGRSYHLLASGHRDGGVRVWKVWPPVLASDLGGGGGGGGEERKDEQASGWRAEVAAEWGRGDVAVGKVEVGDDPRGIIDGNERTD</sequence>
<gene>
    <name evidence="1" type="ORF">QFC19_000623</name>
</gene>
<name>A0ACC2WMA4_9TREE</name>
<proteinExistence type="predicted"/>
<dbReference type="Proteomes" id="UP001241377">
    <property type="component" value="Unassembled WGS sequence"/>
</dbReference>
<evidence type="ECO:0000313" key="2">
    <source>
        <dbReference type="Proteomes" id="UP001241377"/>
    </source>
</evidence>
<comment type="caution">
    <text evidence="1">The sequence shown here is derived from an EMBL/GenBank/DDBJ whole genome shotgun (WGS) entry which is preliminary data.</text>
</comment>